<evidence type="ECO:0000313" key="3">
    <source>
        <dbReference type="Proteomes" id="UP001519287"/>
    </source>
</evidence>
<keyword evidence="1" id="KW-0472">Membrane</keyword>
<keyword evidence="1" id="KW-0812">Transmembrane</keyword>
<accession>A0ABS4ILM3</accession>
<keyword evidence="1" id="KW-1133">Transmembrane helix</keyword>
<name>A0ABS4ILM3_9BACL</name>
<gene>
    <name evidence="2" type="ORF">J2Z66_000067</name>
</gene>
<evidence type="ECO:0000256" key="1">
    <source>
        <dbReference type="SAM" id="Phobius"/>
    </source>
</evidence>
<feature type="transmembrane region" description="Helical" evidence="1">
    <location>
        <begin position="20"/>
        <end position="43"/>
    </location>
</feature>
<organism evidence="2 3">
    <name type="scientific">Paenibacillus eucommiae</name>
    <dbReference type="NCBI Taxonomy" id="1355755"/>
    <lineage>
        <taxon>Bacteria</taxon>
        <taxon>Bacillati</taxon>
        <taxon>Bacillota</taxon>
        <taxon>Bacilli</taxon>
        <taxon>Bacillales</taxon>
        <taxon>Paenibacillaceae</taxon>
        <taxon>Paenibacillus</taxon>
    </lineage>
</organism>
<proteinExistence type="predicted"/>
<protein>
    <submittedName>
        <fullName evidence="2">Uncharacterized protein</fullName>
    </submittedName>
</protein>
<evidence type="ECO:0000313" key="2">
    <source>
        <dbReference type="EMBL" id="MBP1988472.1"/>
    </source>
</evidence>
<comment type="caution">
    <text evidence="2">The sequence shown here is derived from an EMBL/GenBank/DDBJ whole genome shotgun (WGS) entry which is preliminary data.</text>
</comment>
<dbReference type="EMBL" id="JAGGLB010000001">
    <property type="protein sequence ID" value="MBP1988472.1"/>
    <property type="molecule type" value="Genomic_DNA"/>
</dbReference>
<sequence>MLVAAWEQLNLRRNERVLHLTMIFIVKASVPGQAVTLAMIFIVKIGQMASQGG</sequence>
<keyword evidence="3" id="KW-1185">Reference proteome</keyword>
<dbReference type="RefSeq" id="WP_209968397.1">
    <property type="nucleotide sequence ID" value="NZ_JAGGLB010000001.1"/>
</dbReference>
<dbReference type="Proteomes" id="UP001519287">
    <property type="component" value="Unassembled WGS sequence"/>
</dbReference>
<reference evidence="2 3" key="1">
    <citation type="submission" date="2021-03" db="EMBL/GenBank/DDBJ databases">
        <title>Genomic Encyclopedia of Type Strains, Phase IV (KMG-IV): sequencing the most valuable type-strain genomes for metagenomic binning, comparative biology and taxonomic classification.</title>
        <authorList>
            <person name="Goeker M."/>
        </authorList>
    </citation>
    <scope>NUCLEOTIDE SEQUENCE [LARGE SCALE GENOMIC DNA]</scope>
    <source>
        <strain evidence="2 3">DSM 26048</strain>
    </source>
</reference>